<dbReference type="PANTHER" id="PTHR12363:SF53">
    <property type="entry name" value="MRNA TRANSPORT REGULATOR MTR10"/>
    <property type="match status" value="1"/>
</dbReference>
<dbReference type="Pfam" id="PF03810">
    <property type="entry name" value="IBN_N"/>
    <property type="match status" value="1"/>
</dbReference>
<dbReference type="Pfam" id="PF24139">
    <property type="entry name" value="TPR_TNPO3_IPO13_4th"/>
    <property type="match status" value="1"/>
</dbReference>
<dbReference type="OMA" id="LECITSW"/>
<dbReference type="GO" id="GO:0031267">
    <property type="term" value="F:small GTPase binding"/>
    <property type="evidence" value="ECO:0007669"/>
    <property type="project" value="InterPro"/>
</dbReference>
<dbReference type="InterPro" id="IPR013598">
    <property type="entry name" value="Exportin-1/Importin-b-like"/>
</dbReference>
<dbReference type="PANTHER" id="PTHR12363">
    <property type="entry name" value="TRANSPORTIN 3 AND IMPORTIN 13"/>
    <property type="match status" value="1"/>
</dbReference>
<dbReference type="Proteomes" id="UP000018144">
    <property type="component" value="Unassembled WGS sequence"/>
</dbReference>
<dbReference type="InterPro" id="IPR001494">
    <property type="entry name" value="Importin-beta_N"/>
</dbReference>
<dbReference type="Pfam" id="PF24140">
    <property type="entry name" value="TPR_TNPO3_IPO13_3rd"/>
    <property type="match status" value="1"/>
</dbReference>
<name>U4KX29_PYROM</name>
<dbReference type="InterPro" id="IPR016024">
    <property type="entry name" value="ARM-type_fold"/>
</dbReference>
<dbReference type="InterPro" id="IPR057942">
    <property type="entry name" value="TPR_TNPO3_IPO13_3rd"/>
</dbReference>
<dbReference type="Gene3D" id="1.25.10.10">
    <property type="entry name" value="Leucine-rich Repeat Variant"/>
    <property type="match status" value="1"/>
</dbReference>
<dbReference type="OrthoDB" id="435593at2759"/>
<dbReference type="InterPro" id="IPR051345">
    <property type="entry name" value="Importin_beta-like_NTR"/>
</dbReference>
<dbReference type="SUPFAM" id="SSF48371">
    <property type="entry name" value="ARM repeat"/>
    <property type="match status" value="1"/>
</dbReference>
<evidence type="ECO:0000313" key="5">
    <source>
        <dbReference type="Proteomes" id="UP000018144"/>
    </source>
</evidence>
<dbReference type="InterPro" id="IPR058537">
    <property type="entry name" value="TPR_TNPO3_IPO13_4th"/>
</dbReference>
<dbReference type="Pfam" id="PF08389">
    <property type="entry name" value="Xpo1"/>
    <property type="match status" value="1"/>
</dbReference>
<dbReference type="EMBL" id="HF935274">
    <property type="protein sequence ID" value="CCX05851.1"/>
    <property type="molecule type" value="Genomic_DNA"/>
</dbReference>
<keyword evidence="1" id="KW-0819">tRNA processing</keyword>
<protein>
    <submittedName>
        <fullName evidence="4">Similar to Uncharacterized protein C11G11.07 acc. no. Q9USZ2</fullName>
    </submittedName>
</protein>
<dbReference type="PROSITE" id="PS50166">
    <property type="entry name" value="IMPORTIN_B_NT"/>
    <property type="match status" value="1"/>
</dbReference>
<dbReference type="GO" id="GO:0006606">
    <property type="term" value="P:protein import into nucleus"/>
    <property type="evidence" value="ECO:0007669"/>
    <property type="project" value="TreeGrafter"/>
</dbReference>
<dbReference type="InterPro" id="IPR011989">
    <property type="entry name" value="ARM-like"/>
</dbReference>
<dbReference type="eggNOG" id="KOG2081">
    <property type="taxonomic scope" value="Eukaryota"/>
</dbReference>
<dbReference type="InterPro" id="IPR057941">
    <property type="entry name" value="TPR_TNPO3_IPO13_2nd"/>
</dbReference>
<dbReference type="STRING" id="1076935.U4KX29"/>
<evidence type="ECO:0000259" key="3">
    <source>
        <dbReference type="PROSITE" id="PS50166"/>
    </source>
</evidence>
<dbReference type="Pfam" id="PF24138">
    <property type="entry name" value="TPR_TNPO3_IPO13_2nd"/>
    <property type="match status" value="1"/>
</dbReference>
<evidence type="ECO:0000256" key="2">
    <source>
        <dbReference type="ARBA" id="ARBA00025147"/>
    </source>
</evidence>
<organism evidence="4 5">
    <name type="scientific">Pyronema omphalodes (strain CBS 100304)</name>
    <name type="common">Pyronema confluens</name>
    <dbReference type="NCBI Taxonomy" id="1076935"/>
    <lineage>
        <taxon>Eukaryota</taxon>
        <taxon>Fungi</taxon>
        <taxon>Dikarya</taxon>
        <taxon>Ascomycota</taxon>
        <taxon>Pezizomycotina</taxon>
        <taxon>Pezizomycetes</taxon>
        <taxon>Pezizales</taxon>
        <taxon>Pyronemataceae</taxon>
        <taxon>Pyronema</taxon>
    </lineage>
</organism>
<keyword evidence="5" id="KW-1185">Reference proteome</keyword>
<sequence length="989" mass="112262">MATSNGLPPEQQFGNVLAALATMQSNTDRAQKHQATEYLEQFQKSIEAWNFGYVVLQSETISVEAKLFAASTLKGKITYDIHQLPPDQLVALRDSLITLLVAYRTGARPIRTQLCVCLAGLALQMLEWKDVIDLVVRALGNDATGLIVLLEFLTVLPEEVMEGRKISLSEEQLFQRTGELLADNAPKVLQILVQYARVTGLDKPTPALISCLNSWLREIPCKDVVNTELLQSLFTALSGDDAFDEAVDCLCTMFRETREVDACSDVIEKLYPGIIALRPRITKAVADDDTDAFKGLTRLFAEAGEAWVVLAVKYPNAIKGDEPHRKDFKHGYRELVDVIEECAKMDEGRDVISLTFNFWYDLKNYLVLDTYQPAREVYQATFERLVDIMINHLQYPEGNKDDLFEGDREQEEKFREFRHSMGDVLKDCCEVIGATTCLKKAYAQIEIWMKNYISQTPETQLKFANWQGLEAPLFSLRAMGRMVPSDEETVLPQIMQMLVKLPEHEKVRFAATLVLGRYTEWTAKHPQYLEPQVDYVSNGFQHGSKDIAQAAAMAMKFFCQDCSKLLVDRIALLHSFYQNVAPNLPLHSLYELTDGMAHVVASQTTSEGIYSSLKLFCDPISQRLMIKAQEAGTDNDKKCKLADEIQLLTIFAQIVHPHIKADINPMIEFWKTVIPMLSKILDAYVDFLPICEQVGRFYRSLLISYRTDMKELLPEIAIKLSSSFQQSHQGIFLWVTGTVIREFSNEDEIKDEAARLLIRNTIYQLMEQQCVTMFRLLNNTHPKEIPDVIEDFFRFLTDGIMFHPDRIVMSNLLETIIEASLVSLDLQKTEPLLSVLQFLRDLFAYGRPAPPNSTYRETPIEIRKRVTLAAASLGERITQRILSGLMYSFPSDCVTDSSGVMLELVHLCPVQMIQWIKSTLELLPAGSITPTEAQNFLGNVETAAAGEDWNKIRYTLRDFTAWYRRKNVTPRSQLLGIAGTELPRFRFGG</sequence>
<dbReference type="GO" id="GO:0005634">
    <property type="term" value="C:nucleus"/>
    <property type="evidence" value="ECO:0007669"/>
    <property type="project" value="UniProtKB-ARBA"/>
</dbReference>
<dbReference type="FunFam" id="1.25.10.10:FF:000266">
    <property type="entry name" value="mRNA transport regulator MTR10"/>
    <property type="match status" value="1"/>
</dbReference>
<dbReference type="AlphaFoldDB" id="U4KX29"/>
<evidence type="ECO:0000256" key="1">
    <source>
        <dbReference type="ARBA" id="ARBA00022694"/>
    </source>
</evidence>
<evidence type="ECO:0000313" key="4">
    <source>
        <dbReference type="EMBL" id="CCX05851.1"/>
    </source>
</evidence>
<gene>
    <name evidence="4" type="ORF">PCON_05438</name>
</gene>
<dbReference type="GO" id="GO:0005737">
    <property type="term" value="C:cytoplasm"/>
    <property type="evidence" value="ECO:0007669"/>
    <property type="project" value="TreeGrafter"/>
</dbReference>
<comment type="function">
    <text evidence="2">tRNA nucleus export receptor which facilitates tRNA translocation across the nuclear pore complex. Involved in pre-tRNA splicing, probably by affecting the interaction of pre-tRNA with splicing endonuclease.</text>
</comment>
<dbReference type="GO" id="GO:0008033">
    <property type="term" value="P:tRNA processing"/>
    <property type="evidence" value="ECO:0007669"/>
    <property type="project" value="UniProtKB-KW"/>
</dbReference>
<proteinExistence type="predicted"/>
<feature type="domain" description="Importin N-terminal" evidence="3">
    <location>
        <begin position="35"/>
        <end position="102"/>
    </location>
</feature>
<accession>U4KX29</accession>
<dbReference type="SMART" id="SM00913">
    <property type="entry name" value="IBN_N"/>
    <property type="match status" value="1"/>
</dbReference>
<reference evidence="4 5" key="1">
    <citation type="journal article" date="2013" name="PLoS Genet.">
        <title>The genome and development-dependent transcriptomes of Pyronema confluens: a window into fungal evolution.</title>
        <authorList>
            <person name="Traeger S."/>
            <person name="Altegoer F."/>
            <person name="Freitag M."/>
            <person name="Gabaldon T."/>
            <person name="Kempken F."/>
            <person name="Kumar A."/>
            <person name="Marcet-Houben M."/>
            <person name="Poggeler S."/>
            <person name="Stajich J.E."/>
            <person name="Nowrousian M."/>
        </authorList>
    </citation>
    <scope>NUCLEOTIDE SEQUENCE [LARGE SCALE GENOMIC DNA]</scope>
    <source>
        <strain evidence="5">CBS 100304</strain>
        <tissue evidence="4">Vegetative mycelium</tissue>
    </source>
</reference>